<evidence type="ECO:0000259" key="9">
    <source>
        <dbReference type="PROSITE" id="PS50850"/>
    </source>
</evidence>
<dbReference type="InterPro" id="IPR011701">
    <property type="entry name" value="MFS"/>
</dbReference>
<feature type="transmembrane region" description="Helical" evidence="8">
    <location>
        <begin position="364"/>
        <end position="389"/>
    </location>
</feature>
<protein>
    <submittedName>
        <fullName evidence="10">MFS transporter</fullName>
    </submittedName>
</protein>
<dbReference type="PANTHER" id="PTHR42718">
    <property type="entry name" value="MAJOR FACILITATOR SUPERFAMILY MULTIDRUG TRANSPORTER MFSC"/>
    <property type="match status" value="1"/>
</dbReference>
<feature type="transmembrane region" description="Helical" evidence="8">
    <location>
        <begin position="231"/>
        <end position="255"/>
    </location>
</feature>
<evidence type="ECO:0000256" key="6">
    <source>
        <dbReference type="ARBA" id="ARBA00023136"/>
    </source>
</evidence>
<feature type="transmembrane region" description="Helical" evidence="8">
    <location>
        <begin position="444"/>
        <end position="466"/>
    </location>
</feature>
<evidence type="ECO:0000256" key="4">
    <source>
        <dbReference type="ARBA" id="ARBA00022692"/>
    </source>
</evidence>
<dbReference type="Proteomes" id="UP000666915">
    <property type="component" value="Unassembled WGS sequence"/>
</dbReference>
<feature type="transmembrane region" description="Helical" evidence="8">
    <location>
        <begin position="276"/>
        <end position="299"/>
    </location>
</feature>
<feature type="transmembrane region" description="Helical" evidence="8">
    <location>
        <begin position="86"/>
        <end position="104"/>
    </location>
</feature>
<dbReference type="InterPro" id="IPR036259">
    <property type="entry name" value="MFS_trans_sf"/>
</dbReference>
<reference evidence="10 11" key="1">
    <citation type="submission" date="2021-03" db="EMBL/GenBank/DDBJ databases">
        <authorList>
            <person name="Kanchanasin P."/>
            <person name="Saeng-In P."/>
            <person name="Phongsopitanun W."/>
            <person name="Yuki M."/>
            <person name="Kudo T."/>
            <person name="Ohkuma M."/>
            <person name="Tanasupawat S."/>
        </authorList>
    </citation>
    <scope>NUCLEOTIDE SEQUENCE [LARGE SCALE GENOMIC DNA]</scope>
    <source>
        <strain evidence="10 11">L46</strain>
    </source>
</reference>
<evidence type="ECO:0000256" key="3">
    <source>
        <dbReference type="ARBA" id="ARBA00022475"/>
    </source>
</evidence>
<accession>A0ABS3QUR5</accession>
<dbReference type="PROSITE" id="PS50850">
    <property type="entry name" value="MFS"/>
    <property type="match status" value="1"/>
</dbReference>
<gene>
    <name evidence="10" type="ORF">J4557_08495</name>
</gene>
<dbReference type="RefSeq" id="WP_208265894.1">
    <property type="nucleotide sequence ID" value="NZ_BAAAGM010000026.1"/>
</dbReference>
<evidence type="ECO:0000256" key="2">
    <source>
        <dbReference type="ARBA" id="ARBA00022448"/>
    </source>
</evidence>
<keyword evidence="5 8" id="KW-1133">Transmembrane helix</keyword>
<dbReference type="EMBL" id="JAGEOK010000005">
    <property type="protein sequence ID" value="MBO2437555.1"/>
    <property type="molecule type" value="Genomic_DNA"/>
</dbReference>
<evidence type="ECO:0000256" key="7">
    <source>
        <dbReference type="SAM" id="MobiDB-lite"/>
    </source>
</evidence>
<feature type="transmembrane region" description="Helical" evidence="8">
    <location>
        <begin position="18"/>
        <end position="41"/>
    </location>
</feature>
<evidence type="ECO:0000313" key="11">
    <source>
        <dbReference type="Proteomes" id="UP000666915"/>
    </source>
</evidence>
<feature type="transmembrane region" description="Helical" evidence="8">
    <location>
        <begin position="148"/>
        <end position="167"/>
    </location>
</feature>
<feature type="transmembrane region" description="Helical" evidence="8">
    <location>
        <begin position="401"/>
        <end position="424"/>
    </location>
</feature>
<dbReference type="Gene3D" id="1.20.1250.20">
    <property type="entry name" value="MFS general substrate transporter like domains"/>
    <property type="match status" value="1"/>
</dbReference>
<keyword evidence="2" id="KW-0813">Transport</keyword>
<keyword evidence="3" id="KW-1003">Cell membrane</keyword>
<comment type="subcellular location">
    <subcellularLocation>
        <location evidence="1">Cell membrane</location>
        <topology evidence="1">Multi-pass membrane protein</topology>
    </subcellularLocation>
</comment>
<evidence type="ECO:0000256" key="8">
    <source>
        <dbReference type="SAM" id="Phobius"/>
    </source>
</evidence>
<dbReference type="Pfam" id="PF07690">
    <property type="entry name" value="MFS_1"/>
    <property type="match status" value="1"/>
</dbReference>
<feature type="region of interest" description="Disordered" evidence="7">
    <location>
        <begin position="473"/>
        <end position="495"/>
    </location>
</feature>
<feature type="transmembrane region" description="Helical" evidence="8">
    <location>
        <begin position="173"/>
        <end position="194"/>
    </location>
</feature>
<dbReference type="PANTHER" id="PTHR42718:SF46">
    <property type="entry name" value="BLR6921 PROTEIN"/>
    <property type="match status" value="1"/>
</dbReference>
<comment type="caution">
    <text evidence="10">The sequence shown here is derived from an EMBL/GenBank/DDBJ whole genome shotgun (WGS) entry which is preliminary data.</text>
</comment>
<organism evidence="10 11">
    <name type="scientific">Actinomadura nitritigenes</name>
    <dbReference type="NCBI Taxonomy" id="134602"/>
    <lineage>
        <taxon>Bacteria</taxon>
        <taxon>Bacillati</taxon>
        <taxon>Actinomycetota</taxon>
        <taxon>Actinomycetes</taxon>
        <taxon>Streptosporangiales</taxon>
        <taxon>Thermomonosporaceae</taxon>
        <taxon>Actinomadura</taxon>
    </lineage>
</organism>
<dbReference type="CDD" id="cd17321">
    <property type="entry name" value="MFS_MMR_MDR_like"/>
    <property type="match status" value="1"/>
</dbReference>
<feature type="transmembrane region" description="Helical" evidence="8">
    <location>
        <begin position="53"/>
        <end position="74"/>
    </location>
</feature>
<feature type="transmembrane region" description="Helical" evidence="8">
    <location>
        <begin position="339"/>
        <end position="358"/>
    </location>
</feature>
<evidence type="ECO:0000313" key="10">
    <source>
        <dbReference type="EMBL" id="MBO2437555.1"/>
    </source>
</evidence>
<keyword evidence="6 8" id="KW-0472">Membrane</keyword>
<evidence type="ECO:0000256" key="5">
    <source>
        <dbReference type="ARBA" id="ARBA00022989"/>
    </source>
</evidence>
<dbReference type="InterPro" id="IPR020846">
    <property type="entry name" value="MFS_dom"/>
</dbReference>
<feature type="transmembrane region" description="Helical" evidence="8">
    <location>
        <begin position="311"/>
        <end position="332"/>
    </location>
</feature>
<dbReference type="Gene3D" id="1.20.1720.10">
    <property type="entry name" value="Multidrug resistance protein D"/>
    <property type="match status" value="1"/>
</dbReference>
<feature type="transmembrane region" description="Helical" evidence="8">
    <location>
        <begin position="206"/>
        <end position="225"/>
    </location>
</feature>
<feature type="transmembrane region" description="Helical" evidence="8">
    <location>
        <begin position="116"/>
        <end position="136"/>
    </location>
</feature>
<evidence type="ECO:0000256" key="1">
    <source>
        <dbReference type="ARBA" id="ARBA00004651"/>
    </source>
</evidence>
<name>A0ABS3QUR5_9ACTN</name>
<keyword evidence="4 8" id="KW-0812">Transmembrane</keyword>
<proteinExistence type="predicted"/>
<feature type="domain" description="Major facilitator superfamily (MFS) profile" evidence="9">
    <location>
        <begin position="19"/>
        <end position="470"/>
    </location>
</feature>
<sequence>MTTETSRSAARLGARGRLILITLCGATFMTGLDYSIITVALPEIGRDLGFSGASALQWVATSCLLPTAALMPLFGRASDMVGRRRLFMTGVAGFTLMSLAAALAPSPATLVAARAGQGVAAAMIGPTALALMTSAFPEGPRRTRALGVNGALLSLGFVVGTIGGGLITSGLNWRWTMLLLASIGSLVLLGALTVVRETAGRSRTGLDVPGAILASGGLFALVYGISTGGDAGWGSLTTLTTLLAAAVLLGSFLAVEARHAAPLVPPRLLRRATVKWGMSVGLVTFGMCGGATLLLSIYMQDVLGYSPLRTGLGFLGEGLAALAGGTLAARLINARGTAATIATGLTVQAAGTAAMAALPVHGGLAVLLATSATMGFGHVLTVVAAITAITSGLGRDDQGVAGSLAQMPTFVGAIGVAGLTAIAAARTEALAPATTEVRAALGGLHAAFLAAGAVALLGAVAGGVLLRRAGAVPAGAPSTGEPAERSPATRPAAGQ</sequence>
<dbReference type="SUPFAM" id="SSF103473">
    <property type="entry name" value="MFS general substrate transporter"/>
    <property type="match status" value="1"/>
</dbReference>
<keyword evidence="11" id="KW-1185">Reference proteome</keyword>